<organism evidence="2 3">
    <name type="scientific">Solanum verrucosum</name>
    <dbReference type="NCBI Taxonomy" id="315347"/>
    <lineage>
        <taxon>Eukaryota</taxon>
        <taxon>Viridiplantae</taxon>
        <taxon>Streptophyta</taxon>
        <taxon>Embryophyta</taxon>
        <taxon>Tracheophyta</taxon>
        <taxon>Spermatophyta</taxon>
        <taxon>Magnoliopsida</taxon>
        <taxon>eudicotyledons</taxon>
        <taxon>Gunneridae</taxon>
        <taxon>Pentapetalae</taxon>
        <taxon>asterids</taxon>
        <taxon>lamiids</taxon>
        <taxon>Solanales</taxon>
        <taxon>Solanaceae</taxon>
        <taxon>Solanoideae</taxon>
        <taxon>Solaneae</taxon>
        <taxon>Solanum</taxon>
    </lineage>
</organism>
<feature type="region of interest" description="Disordered" evidence="1">
    <location>
        <begin position="1"/>
        <end position="29"/>
    </location>
</feature>
<evidence type="ECO:0000313" key="3">
    <source>
        <dbReference type="Proteomes" id="UP001234989"/>
    </source>
</evidence>
<evidence type="ECO:0000256" key="1">
    <source>
        <dbReference type="SAM" id="MobiDB-lite"/>
    </source>
</evidence>
<keyword evidence="3" id="KW-1185">Reference proteome</keyword>
<name>A0AAF0TYL3_SOLVR</name>
<dbReference type="AlphaFoldDB" id="A0AAF0TYL3"/>
<gene>
    <name evidence="2" type="ORF">MTR67_023378</name>
</gene>
<dbReference type="EMBL" id="CP133616">
    <property type="protein sequence ID" value="WMV29993.1"/>
    <property type="molecule type" value="Genomic_DNA"/>
</dbReference>
<sequence>MITRRANARRVEEENVDQGAPPQSNQAPVDRMVENVTYAEFRSTIQMLGQVVTTQDNREIVAPVNANVNSAASRVRDFSRMNPPEFHGSKVGEDPKEFMEEVYKILEIMGVTSVKKAELDAYQLKSVSQVWYTQWKNNRPVGAGLVEWELFKLAFLGRFFPRELREAKVKEFINVR</sequence>
<dbReference type="Proteomes" id="UP001234989">
    <property type="component" value="Chromosome 5"/>
</dbReference>
<evidence type="ECO:0008006" key="4">
    <source>
        <dbReference type="Google" id="ProtNLM"/>
    </source>
</evidence>
<proteinExistence type="predicted"/>
<protein>
    <recommendedName>
        <fullName evidence="4">Gag-pol polyprotein</fullName>
    </recommendedName>
</protein>
<reference evidence="2" key="1">
    <citation type="submission" date="2023-08" db="EMBL/GenBank/DDBJ databases">
        <title>A de novo genome assembly of Solanum verrucosum Schlechtendal, a Mexican diploid species geographically isolated from the other diploid A-genome species in potato relatives.</title>
        <authorList>
            <person name="Hosaka K."/>
        </authorList>
    </citation>
    <scope>NUCLEOTIDE SEQUENCE</scope>
    <source>
        <tissue evidence="2">Young leaves</tissue>
    </source>
</reference>
<accession>A0AAF0TYL3</accession>
<evidence type="ECO:0000313" key="2">
    <source>
        <dbReference type="EMBL" id="WMV29993.1"/>
    </source>
</evidence>